<sequence length="153" mass="16124">MTGDDRDRRAADGTCHAQIGAHGDQAQMASKECAVAMAAGGGGRRHTFHSGRCRACLNFGKERALRRGRGITTACLSVPAHRIHIHPSVGINNFLARMATPGHLISIHIADSAGFSLLRASSASLRTADMADVQVGPILGSYQAVLYVPLPLT</sequence>
<protein>
    <submittedName>
        <fullName evidence="2">Mop domain-containing protein</fullName>
    </submittedName>
</protein>
<proteinExistence type="predicted"/>
<dbReference type="Proteomes" id="UP000492821">
    <property type="component" value="Unassembled WGS sequence"/>
</dbReference>
<accession>A0A7E4VXW5</accession>
<reference evidence="2" key="2">
    <citation type="submission" date="2020-10" db="UniProtKB">
        <authorList>
            <consortium name="WormBaseParasite"/>
        </authorList>
    </citation>
    <scope>IDENTIFICATION</scope>
</reference>
<evidence type="ECO:0000313" key="1">
    <source>
        <dbReference type="Proteomes" id="UP000492821"/>
    </source>
</evidence>
<dbReference type="AlphaFoldDB" id="A0A7E4VXW5"/>
<reference evidence="1" key="1">
    <citation type="journal article" date="2013" name="Genetics">
        <title>The draft genome and transcriptome of Panagrellus redivivus are shaped by the harsh demands of a free-living lifestyle.</title>
        <authorList>
            <person name="Srinivasan J."/>
            <person name="Dillman A.R."/>
            <person name="Macchietto M.G."/>
            <person name="Heikkinen L."/>
            <person name="Lakso M."/>
            <person name="Fracchia K.M."/>
            <person name="Antoshechkin I."/>
            <person name="Mortazavi A."/>
            <person name="Wong G."/>
            <person name="Sternberg P.W."/>
        </authorList>
    </citation>
    <scope>NUCLEOTIDE SEQUENCE [LARGE SCALE GENOMIC DNA]</scope>
    <source>
        <strain evidence="1">MT8872</strain>
    </source>
</reference>
<dbReference type="WBParaSite" id="Pan_g4353.t1">
    <property type="protein sequence ID" value="Pan_g4353.t1"/>
    <property type="gene ID" value="Pan_g4353"/>
</dbReference>
<evidence type="ECO:0000313" key="2">
    <source>
        <dbReference type="WBParaSite" id="Pan_g4353.t1"/>
    </source>
</evidence>
<organism evidence="1 2">
    <name type="scientific">Panagrellus redivivus</name>
    <name type="common">Microworm</name>
    <dbReference type="NCBI Taxonomy" id="6233"/>
    <lineage>
        <taxon>Eukaryota</taxon>
        <taxon>Metazoa</taxon>
        <taxon>Ecdysozoa</taxon>
        <taxon>Nematoda</taxon>
        <taxon>Chromadorea</taxon>
        <taxon>Rhabditida</taxon>
        <taxon>Tylenchina</taxon>
        <taxon>Panagrolaimomorpha</taxon>
        <taxon>Panagrolaimoidea</taxon>
        <taxon>Panagrolaimidae</taxon>
        <taxon>Panagrellus</taxon>
    </lineage>
</organism>
<keyword evidence="1" id="KW-1185">Reference proteome</keyword>
<name>A0A7E4VXW5_PANRE</name>